<dbReference type="RefSeq" id="XP_022244732.1">
    <property type="nucleotide sequence ID" value="XM_022389024.1"/>
</dbReference>
<dbReference type="Gene3D" id="1.25.40.90">
    <property type="match status" value="1"/>
</dbReference>
<dbReference type="InterPro" id="IPR008942">
    <property type="entry name" value="ENTH_VHS"/>
</dbReference>
<feature type="compositionally biased region" description="Polar residues" evidence="3">
    <location>
        <begin position="985"/>
        <end position="1015"/>
    </location>
</feature>
<proteinExistence type="predicted"/>
<dbReference type="InterPro" id="IPR012677">
    <property type="entry name" value="Nucleotide-bd_a/b_plait_sf"/>
</dbReference>
<keyword evidence="1 2" id="KW-0694">RNA-binding</keyword>
<evidence type="ECO:0000313" key="7">
    <source>
        <dbReference type="RefSeq" id="XP_013777243.1"/>
    </source>
</evidence>
<dbReference type="SUPFAM" id="SSF54928">
    <property type="entry name" value="RNA-binding domain, RBD"/>
    <property type="match status" value="1"/>
</dbReference>
<dbReference type="Proteomes" id="UP000694941">
    <property type="component" value="Unplaced"/>
</dbReference>
<sequence>MDVVRAFNNELSSLYEGKPPVSKARMTQVTKAAIKGIKFYKHIVQSVEKFIQKCRPEYKIPGLYVIDSIVRQSKHQFSDKDVFAPRFSKNITTTFQNLFKCPDEDRPRIVRVLNLWQKNSVFPSEIIQPLLDLANPNMNINQSPGETESYERNSAKPRSSTEIPVWKGWKQSRQGNESFLESGIFINSEDEKQITSSIMMDTATENSDNQHAPNLDLLSRLHQLNTTIPAVRPEVTTVKFNKKLLDFDYGDEEDEKQEETNQFSEPNALALSMAQNLLSNPELLQQLQQMQQTIQQNEVFKADFSMLDNIQEQKDLLYPQQASSELPFPNDHQLPEHPPHATVFGSSSLSYIPEPPPYLSTGQGPGNNYLPVNYKQPPLPPNTVNSEQDDSQQSFGMINNISLPLEDQDERNRALNSVMTEDKDEREKSLSPSRSKPRSSRRHSRRSRSRSPRRQRSRSGSRSRSHHKRDRSRSRSRERERRKKGLPPIKKGYLCVCSTTLWLGHIPKIASEANIYDVFAEFGTIASIDMIVPRGCVYVCMDRRQDAYKALQSLKNLKLHGSAIKMAWAPGKGVKGKEYKDFWEVGVGVSYIPYHKIPDDVDLDALEDGGVVDDESVPENLKEQQRTRQKEKEEARKQAEKDLAKNREQAANHADSSLSNTVGGLPPVNMQVVPQIVQPHFGIAVPGIMPTQSVVMPMTVGIPQNSLVMIPPNTQPMQGGHWLPPIPSMAAVSTCQQLQALSTVQSLCISTFPVHSTADAISQSMDLSGDATPTEEEGTCLPLESNSVNSQHITSTTTTTSGNFSLLPHIPSLSNHSNLSTVSSVEQPSSGVPPPVHSTIPQPVGQMPFLPSVGGFQQPARPPGQFQTGMIHQGLVSWGPVNSQLPPPSTVSTENSTTTVTVAALSQFGSPHIPCTILHPPTSGLGPHMSGPYQGQGHNGNRMPNLVFSPLRHPSLLASSNLGVQQQSLDLRSPGNSHYPLPGPSFQSNQLGQIPTNTRPQEQQVSESALQQRSSGNERKVLLSPPKMPPDLGPRTRGPLPPEHMNFPPYSPLLNPVRGPPPHGFPPRGGPRPRMEFVGSQLGGRSRPRGPSFDWNRPHFAVHPDRMRPRPGFLPREFFEPHFGRAKFDGRFQDSRERMEQAVSNRHPIPYAWQRGENLNDHDWSREKGRYGRGREHDHWKKDNSENDERDFVKSRNMNRNDRQNCGKTSRDTEPRKNGDHAISKSSVQQTGASTNNKAEDEISVQENGQKSEEKVEKQ</sequence>
<dbReference type="GeneID" id="106461925"/>
<dbReference type="SMART" id="SM00582">
    <property type="entry name" value="RPR"/>
    <property type="match status" value="1"/>
</dbReference>
<reference evidence="7 8" key="1">
    <citation type="submission" date="2025-05" db="UniProtKB">
        <authorList>
            <consortium name="RefSeq"/>
        </authorList>
    </citation>
    <scope>IDENTIFICATION</scope>
    <source>
        <tissue evidence="7 8">Muscle</tissue>
    </source>
</reference>
<dbReference type="InterPro" id="IPR000504">
    <property type="entry name" value="RRM_dom"/>
</dbReference>
<evidence type="ECO:0000313" key="8">
    <source>
        <dbReference type="RefSeq" id="XP_022244732.1"/>
    </source>
</evidence>
<feature type="region of interest" description="Disordered" evidence="3">
    <location>
        <begin position="611"/>
        <end position="662"/>
    </location>
</feature>
<name>A0ABM1SM77_LIMPO</name>
<feature type="compositionally biased region" description="Basic and acidic residues" evidence="3">
    <location>
        <begin position="1161"/>
        <end position="1223"/>
    </location>
</feature>
<feature type="region of interest" description="Disordered" evidence="3">
    <location>
        <begin position="140"/>
        <end position="162"/>
    </location>
</feature>
<dbReference type="PROSITE" id="PS51391">
    <property type="entry name" value="CID"/>
    <property type="match status" value="1"/>
</dbReference>
<dbReference type="CDD" id="cd16983">
    <property type="entry name" value="CID_SCAF8_like"/>
    <property type="match status" value="1"/>
</dbReference>
<feature type="region of interest" description="Disordered" evidence="3">
    <location>
        <begin position="323"/>
        <end position="391"/>
    </location>
</feature>
<evidence type="ECO:0000259" key="5">
    <source>
        <dbReference type="PROSITE" id="PS51391"/>
    </source>
</evidence>
<dbReference type="PROSITE" id="PS50102">
    <property type="entry name" value="RRM"/>
    <property type="match status" value="1"/>
</dbReference>
<dbReference type="SUPFAM" id="SSF48464">
    <property type="entry name" value="ENTH/VHS domain"/>
    <property type="match status" value="1"/>
</dbReference>
<feature type="compositionally biased region" description="Basic and acidic residues" evidence="3">
    <location>
        <begin position="1250"/>
        <end position="1259"/>
    </location>
</feature>
<feature type="compositionally biased region" description="Basic and acidic residues" evidence="3">
    <location>
        <begin position="620"/>
        <end position="650"/>
    </location>
</feature>
<feature type="domain" description="RRM" evidence="4">
    <location>
        <begin position="499"/>
        <end position="571"/>
    </location>
</feature>
<feature type="region of interest" description="Disordered" evidence="3">
    <location>
        <begin position="1161"/>
        <end position="1259"/>
    </location>
</feature>
<feature type="compositionally biased region" description="Polar residues" evidence="3">
    <location>
        <begin position="382"/>
        <end position="391"/>
    </location>
</feature>
<feature type="region of interest" description="Disordered" evidence="3">
    <location>
        <begin position="922"/>
        <end position="947"/>
    </location>
</feature>
<dbReference type="InterPro" id="IPR035979">
    <property type="entry name" value="RBD_domain_sf"/>
</dbReference>
<feature type="compositionally biased region" description="Polar residues" evidence="3">
    <location>
        <begin position="1224"/>
        <end position="1237"/>
    </location>
</feature>
<feature type="region of interest" description="Disordered" evidence="3">
    <location>
        <begin position="417"/>
        <end position="485"/>
    </location>
</feature>
<protein>
    <submittedName>
        <fullName evidence="7 8">Protein SCAF8-like isoform X1</fullName>
    </submittedName>
</protein>
<feature type="region of interest" description="Disordered" evidence="3">
    <location>
        <begin position="969"/>
        <end position="1040"/>
    </location>
</feature>
<dbReference type="SMART" id="SM00360">
    <property type="entry name" value="RRM"/>
    <property type="match status" value="1"/>
</dbReference>
<dbReference type="Pfam" id="PF00076">
    <property type="entry name" value="RRM_1"/>
    <property type="match status" value="1"/>
</dbReference>
<accession>A0ABM1SM77</accession>
<dbReference type="RefSeq" id="XP_013777243.1">
    <property type="nucleotide sequence ID" value="XM_013921789.2"/>
</dbReference>
<evidence type="ECO:0000313" key="9">
    <source>
        <dbReference type="RefSeq" id="XP_022244733.1"/>
    </source>
</evidence>
<dbReference type="PANTHER" id="PTHR23140:SF4">
    <property type="entry name" value="PROTEIN CBR-NRD-1"/>
    <property type="match status" value="1"/>
</dbReference>
<evidence type="ECO:0000256" key="2">
    <source>
        <dbReference type="PROSITE-ProRule" id="PRU00176"/>
    </source>
</evidence>
<evidence type="ECO:0000256" key="1">
    <source>
        <dbReference type="ARBA" id="ARBA00022884"/>
    </source>
</evidence>
<dbReference type="InterPro" id="IPR006569">
    <property type="entry name" value="CID_dom"/>
</dbReference>
<dbReference type="CDD" id="cd12227">
    <property type="entry name" value="RRM_SCAF4_SCAF8"/>
    <property type="match status" value="1"/>
</dbReference>
<dbReference type="RefSeq" id="XP_022244733.1">
    <property type="nucleotide sequence ID" value="XM_022389025.1"/>
</dbReference>
<evidence type="ECO:0000259" key="4">
    <source>
        <dbReference type="PROSITE" id="PS50102"/>
    </source>
</evidence>
<organism evidence="6 9">
    <name type="scientific">Limulus polyphemus</name>
    <name type="common">Atlantic horseshoe crab</name>
    <dbReference type="NCBI Taxonomy" id="6850"/>
    <lineage>
        <taxon>Eukaryota</taxon>
        <taxon>Metazoa</taxon>
        <taxon>Ecdysozoa</taxon>
        <taxon>Arthropoda</taxon>
        <taxon>Chelicerata</taxon>
        <taxon>Merostomata</taxon>
        <taxon>Xiphosura</taxon>
        <taxon>Limulidae</taxon>
        <taxon>Limulus</taxon>
    </lineage>
</organism>
<dbReference type="Pfam" id="PF04818">
    <property type="entry name" value="CID"/>
    <property type="match status" value="1"/>
</dbReference>
<dbReference type="PANTHER" id="PTHR23140">
    <property type="entry name" value="RNA PROCESSING PROTEIN LD23810P"/>
    <property type="match status" value="1"/>
</dbReference>
<feature type="compositionally biased region" description="Basic and acidic residues" evidence="3">
    <location>
        <begin position="420"/>
        <end position="429"/>
    </location>
</feature>
<gene>
    <name evidence="7 8 9" type="primary">LOC106461925</name>
</gene>
<dbReference type="InterPro" id="IPR051485">
    <property type="entry name" value="SR-CTD_assoc_factor"/>
</dbReference>
<dbReference type="Gene3D" id="3.30.70.330">
    <property type="match status" value="1"/>
</dbReference>
<keyword evidence="6" id="KW-1185">Reference proteome</keyword>
<evidence type="ECO:0000256" key="3">
    <source>
        <dbReference type="SAM" id="MobiDB-lite"/>
    </source>
</evidence>
<evidence type="ECO:0000313" key="6">
    <source>
        <dbReference type="Proteomes" id="UP000694941"/>
    </source>
</evidence>
<feature type="compositionally biased region" description="Basic residues" evidence="3">
    <location>
        <begin position="435"/>
        <end position="472"/>
    </location>
</feature>
<feature type="domain" description="CID" evidence="5">
    <location>
        <begin position="1"/>
        <end position="138"/>
    </location>
</feature>